<gene>
    <name evidence="2" type="ORF">TCON_2308</name>
</gene>
<evidence type="ECO:0000256" key="1">
    <source>
        <dbReference type="SAM" id="Phobius"/>
    </source>
</evidence>
<evidence type="ECO:0000313" key="2">
    <source>
        <dbReference type="EMBL" id="KAF7682465.1"/>
    </source>
</evidence>
<evidence type="ECO:0000313" key="3">
    <source>
        <dbReference type="Proteomes" id="UP001516464"/>
    </source>
</evidence>
<sequence>MNKIICIIASTIFGFCALILTVVLIPFLKSNHSIIHNNKTDIFQKNKCDLSQLQITIPDLDNSNQINNHTLTTTANEAAIPQDLSTKYIKTCIISYKDYIIDLERNMKQIPLITPLININEIVKNNNIDEVWIDEELKKRKFINNTILTFLNLFKNIIIDLSSEYFSKGSIIIKDINDTILSYKGDDISQFSKDIHDIEINRNDNSDIINIILEDISFLNNRLNINYGLIEKCYEVLGRLKKNKNKNSKIKESIFLSEVLNTIQIKFPERFCSPTLNIFNTLMKVLNNSKEIFISLDALKKRMDIKNILSINSHVEKINSYECFLDQHRNLIESIKNIFEVSKPCIIDKRISFENNYIDNTEHLSSLKPKALKEYKKLLKLIKDLPITINTNKQETRNAFFISINSLHFVHFIYTKDTSKYYYNNIEIYKIHHIFFDELFKEDAGLTIENFVKLFISTSEF</sequence>
<name>A0ABQ7HWC4_9MICR</name>
<dbReference type="Proteomes" id="UP001516464">
    <property type="component" value="Unassembled WGS sequence"/>
</dbReference>
<keyword evidence="3" id="KW-1185">Reference proteome</keyword>
<keyword evidence="1" id="KW-0472">Membrane</keyword>
<keyword evidence="1" id="KW-1133">Transmembrane helix</keyword>
<keyword evidence="1" id="KW-0812">Transmembrane</keyword>
<protein>
    <submittedName>
        <fullName evidence="2">Uncharacterized protein</fullName>
    </submittedName>
</protein>
<comment type="caution">
    <text evidence="2">The sequence shown here is derived from an EMBL/GenBank/DDBJ whole genome shotgun (WGS) entry which is preliminary data.</text>
</comment>
<dbReference type="EMBL" id="SBIQ01000253">
    <property type="protein sequence ID" value="KAF7682465.1"/>
    <property type="molecule type" value="Genomic_DNA"/>
</dbReference>
<reference evidence="2 3" key="1">
    <citation type="submission" date="2019-01" db="EMBL/GenBank/DDBJ databases">
        <title>Genomes sequencing and comparative genomics of infectious freshwater microsporidia, Cucumispora dikerogammari and Thelohania contejeani.</title>
        <authorList>
            <person name="Cormier A."/>
            <person name="Giraud I."/>
            <person name="Wattier R."/>
            <person name="Teixeira M."/>
            <person name="Grandjean F."/>
            <person name="Rigaud T."/>
            <person name="Cordaux R."/>
        </authorList>
    </citation>
    <scope>NUCLEOTIDE SEQUENCE [LARGE SCALE GENOMIC DNA]</scope>
    <source>
        <strain evidence="2">T1</strain>
        <tissue evidence="2">Spores</tissue>
    </source>
</reference>
<organism evidence="2 3">
    <name type="scientific">Astathelohania contejeani</name>
    <dbReference type="NCBI Taxonomy" id="164912"/>
    <lineage>
        <taxon>Eukaryota</taxon>
        <taxon>Fungi</taxon>
        <taxon>Fungi incertae sedis</taxon>
        <taxon>Microsporidia</taxon>
        <taxon>Astathelohaniidae</taxon>
        <taxon>Astathelohania</taxon>
    </lineage>
</organism>
<accession>A0ABQ7HWC4</accession>
<feature type="transmembrane region" description="Helical" evidence="1">
    <location>
        <begin position="7"/>
        <end position="28"/>
    </location>
</feature>
<proteinExistence type="predicted"/>